<evidence type="ECO:0000313" key="2">
    <source>
        <dbReference type="EMBL" id="MCI62207.1"/>
    </source>
</evidence>
<feature type="non-terminal residue" evidence="2">
    <location>
        <position position="65"/>
    </location>
</feature>
<evidence type="ECO:0000256" key="1">
    <source>
        <dbReference type="SAM" id="MobiDB-lite"/>
    </source>
</evidence>
<keyword evidence="3" id="KW-1185">Reference proteome</keyword>
<dbReference type="Proteomes" id="UP000265520">
    <property type="component" value="Unassembled WGS sequence"/>
</dbReference>
<organism evidence="2 3">
    <name type="scientific">Trifolium medium</name>
    <dbReference type="NCBI Taxonomy" id="97028"/>
    <lineage>
        <taxon>Eukaryota</taxon>
        <taxon>Viridiplantae</taxon>
        <taxon>Streptophyta</taxon>
        <taxon>Embryophyta</taxon>
        <taxon>Tracheophyta</taxon>
        <taxon>Spermatophyta</taxon>
        <taxon>Magnoliopsida</taxon>
        <taxon>eudicotyledons</taxon>
        <taxon>Gunneridae</taxon>
        <taxon>Pentapetalae</taxon>
        <taxon>rosids</taxon>
        <taxon>fabids</taxon>
        <taxon>Fabales</taxon>
        <taxon>Fabaceae</taxon>
        <taxon>Papilionoideae</taxon>
        <taxon>50 kb inversion clade</taxon>
        <taxon>NPAAA clade</taxon>
        <taxon>Hologalegina</taxon>
        <taxon>IRL clade</taxon>
        <taxon>Trifolieae</taxon>
        <taxon>Trifolium</taxon>
    </lineage>
</organism>
<evidence type="ECO:0000313" key="3">
    <source>
        <dbReference type="Proteomes" id="UP000265520"/>
    </source>
</evidence>
<feature type="region of interest" description="Disordered" evidence="1">
    <location>
        <begin position="44"/>
        <end position="65"/>
    </location>
</feature>
<sequence length="65" mass="7414">MTSNASNNILRSILEKEKLSETNFLDWHRNLSTVLKHEKKLNVLDEPLPKEAPPSGAPRAERDAY</sequence>
<protein>
    <submittedName>
        <fullName evidence="2">Uncharacterized protein</fullName>
    </submittedName>
</protein>
<accession>A0A392TP54</accession>
<proteinExistence type="predicted"/>
<name>A0A392TP54_9FABA</name>
<comment type="caution">
    <text evidence="2">The sequence shown here is derived from an EMBL/GenBank/DDBJ whole genome shotgun (WGS) entry which is preliminary data.</text>
</comment>
<reference evidence="2 3" key="1">
    <citation type="journal article" date="2018" name="Front. Plant Sci.">
        <title>Red Clover (Trifolium pratense) and Zigzag Clover (T. medium) - A Picture of Genomic Similarities and Differences.</title>
        <authorList>
            <person name="Dluhosova J."/>
            <person name="Istvanek J."/>
            <person name="Nedelnik J."/>
            <person name="Repkova J."/>
        </authorList>
    </citation>
    <scope>NUCLEOTIDE SEQUENCE [LARGE SCALE GENOMIC DNA]</scope>
    <source>
        <strain evidence="3">cv. 10/8</strain>
        <tissue evidence="2">Leaf</tissue>
    </source>
</reference>
<dbReference type="AlphaFoldDB" id="A0A392TP54"/>
<dbReference type="EMBL" id="LXQA010614964">
    <property type="protein sequence ID" value="MCI62207.1"/>
    <property type="molecule type" value="Genomic_DNA"/>
</dbReference>